<sequence length="185" mass="19336">MAAGRGRRFDPSGALSKLLQMLPAAPGHTVLASAAHHLAAALPTCIVMRDQAPELLAQLGDCDYVHCANADEGMAASLVCGLQHASDADGWVIALGDMPYVQSATIAALALALRRGADIAVPVYQGRRGNPVGFSRRHLPRLLTLRGDQGARGLLQSLPVVEVVVGDPGIHLDIDTVSDIRQSPA</sequence>
<dbReference type="PANTHER" id="PTHR43777:SF1">
    <property type="entry name" value="MOLYBDENUM COFACTOR CYTIDYLYLTRANSFERASE"/>
    <property type="match status" value="1"/>
</dbReference>
<dbReference type="Proteomes" id="UP000071778">
    <property type="component" value="Chromosome"/>
</dbReference>
<dbReference type="SUPFAM" id="SSF53448">
    <property type="entry name" value="Nucleotide-diphospho-sugar transferases"/>
    <property type="match status" value="1"/>
</dbReference>
<dbReference type="PATRIC" id="fig|279058.17.peg.4311"/>
<dbReference type="AlphaFoldDB" id="A0A127QNH2"/>
<dbReference type="Pfam" id="PF12804">
    <property type="entry name" value="NTP_transf_3"/>
    <property type="match status" value="1"/>
</dbReference>
<evidence type="ECO:0000313" key="3">
    <source>
        <dbReference type="EMBL" id="AMP11660.1"/>
    </source>
</evidence>
<dbReference type="EMBL" id="CP013235">
    <property type="protein sequence ID" value="AMP11660.1"/>
    <property type="molecule type" value="Genomic_DNA"/>
</dbReference>
<keyword evidence="4" id="KW-1185">Reference proteome</keyword>
<dbReference type="InterPro" id="IPR025877">
    <property type="entry name" value="MobA-like_NTP_Trfase"/>
</dbReference>
<protein>
    <submittedName>
        <fullName evidence="3">MobA-like NTP transferase domain protein</fullName>
    </submittedName>
</protein>
<evidence type="ECO:0000313" key="4">
    <source>
        <dbReference type="Proteomes" id="UP000071778"/>
    </source>
</evidence>
<gene>
    <name evidence="3" type="ORF">CAter282_3991</name>
</gene>
<reference evidence="3 4" key="1">
    <citation type="submission" date="2015-11" db="EMBL/GenBank/DDBJ databases">
        <title>Exploring the genomic traits of fungus-feeding bacterial genus Collimonas.</title>
        <authorList>
            <person name="Song C."/>
            <person name="Schmidt R."/>
            <person name="de Jager V."/>
            <person name="Krzyzanowska D."/>
            <person name="Jongedijk E."/>
            <person name="Cankar K."/>
            <person name="Beekwilder J."/>
            <person name="van Veen A."/>
            <person name="de Boer W."/>
            <person name="van Veen J.A."/>
            <person name="Garbeva P."/>
        </authorList>
    </citation>
    <scope>NUCLEOTIDE SEQUENCE [LARGE SCALE GENOMIC DNA]</scope>
    <source>
        <strain evidence="3 4">Ter282</strain>
    </source>
</reference>
<evidence type="ECO:0000256" key="1">
    <source>
        <dbReference type="ARBA" id="ARBA00022842"/>
    </source>
</evidence>
<dbReference type="Gene3D" id="3.90.550.10">
    <property type="entry name" value="Spore Coat Polysaccharide Biosynthesis Protein SpsA, Chain A"/>
    <property type="match status" value="1"/>
</dbReference>
<accession>A0A127QNH2</accession>
<proteinExistence type="predicted"/>
<organism evidence="3 4">
    <name type="scientific">Collimonas arenae</name>
    <dbReference type="NCBI Taxonomy" id="279058"/>
    <lineage>
        <taxon>Bacteria</taxon>
        <taxon>Pseudomonadati</taxon>
        <taxon>Pseudomonadota</taxon>
        <taxon>Betaproteobacteria</taxon>
        <taxon>Burkholderiales</taxon>
        <taxon>Oxalobacteraceae</taxon>
        <taxon>Collimonas</taxon>
    </lineage>
</organism>
<keyword evidence="3" id="KW-0808">Transferase</keyword>
<dbReference type="GO" id="GO:0016779">
    <property type="term" value="F:nucleotidyltransferase activity"/>
    <property type="evidence" value="ECO:0007669"/>
    <property type="project" value="UniProtKB-ARBA"/>
</dbReference>
<feature type="domain" description="MobA-like NTP transferase" evidence="2">
    <location>
        <begin position="1"/>
        <end position="158"/>
    </location>
</feature>
<dbReference type="InterPro" id="IPR029044">
    <property type="entry name" value="Nucleotide-diphossugar_trans"/>
</dbReference>
<dbReference type="PANTHER" id="PTHR43777">
    <property type="entry name" value="MOLYBDENUM COFACTOR CYTIDYLYLTRANSFERASE"/>
    <property type="match status" value="1"/>
</dbReference>
<keyword evidence="1" id="KW-0460">Magnesium</keyword>
<dbReference type="CDD" id="cd04182">
    <property type="entry name" value="GT_2_like_f"/>
    <property type="match status" value="1"/>
</dbReference>
<evidence type="ECO:0000259" key="2">
    <source>
        <dbReference type="Pfam" id="PF12804"/>
    </source>
</evidence>
<name>A0A127QNH2_9BURK</name>